<protein>
    <submittedName>
        <fullName evidence="2">Uncharacterized protein</fullName>
    </submittedName>
</protein>
<keyword evidence="1" id="KW-0812">Transmembrane</keyword>
<reference evidence="2" key="1">
    <citation type="journal article" date="2015" name="Nature">
        <title>Complex archaea that bridge the gap between prokaryotes and eukaryotes.</title>
        <authorList>
            <person name="Spang A."/>
            <person name="Saw J.H."/>
            <person name="Jorgensen S.L."/>
            <person name="Zaremba-Niedzwiedzka K."/>
            <person name="Martijn J."/>
            <person name="Lind A.E."/>
            <person name="van Eijk R."/>
            <person name="Schleper C."/>
            <person name="Guy L."/>
            <person name="Ettema T.J."/>
        </authorList>
    </citation>
    <scope>NUCLEOTIDE SEQUENCE</scope>
</reference>
<feature type="transmembrane region" description="Helical" evidence="1">
    <location>
        <begin position="201"/>
        <end position="222"/>
    </location>
</feature>
<dbReference type="InterPro" id="IPR011990">
    <property type="entry name" value="TPR-like_helical_dom_sf"/>
</dbReference>
<comment type="caution">
    <text evidence="2">The sequence shown here is derived from an EMBL/GenBank/DDBJ whole genome shotgun (WGS) entry which is preliminary data.</text>
</comment>
<dbReference type="InterPro" id="IPR019734">
    <property type="entry name" value="TPR_rpt"/>
</dbReference>
<evidence type="ECO:0000256" key="1">
    <source>
        <dbReference type="SAM" id="Phobius"/>
    </source>
</evidence>
<dbReference type="PROSITE" id="PS50005">
    <property type="entry name" value="TPR"/>
    <property type="match status" value="1"/>
</dbReference>
<dbReference type="SUPFAM" id="SSF48452">
    <property type="entry name" value="TPR-like"/>
    <property type="match status" value="1"/>
</dbReference>
<accession>A0A0F9I4X5</accession>
<dbReference type="SMART" id="SM00028">
    <property type="entry name" value="TPR"/>
    <property type="match status" value="1"/>
</dbReference>
<organism evidence="2">
    <name type="scientific">marine sediment metagenome</name>
    <dbReference type="NCBI Taxonomy" id="412755"/>
    <lineage>
        <taxon>unclassified sequences</taxon>
        <taxon>metagenomes</taxon>
        <taxon>ecological metagenomes</taxon>
    </lineage>
</organism>
<feature type="non-terminal residue" evidence="2">
    <location>
        <position position="1"/>
    </location>
</feature>
<evidence type="ECO:0000313" key="2">
    <source>
        <dbReference type="EMBL" id="KKM22577.1"/>
    </source>
</evidence>
<sequence>SLNKAVVFIALLLVALAPIWTVFVGKVASVTNPVVRALVDVNEGRDNTLSLDTLGAREDFASTFSYAVALKREGRAEEAVGILDRLIEENTDHRLYNNLGNVYVAMGRRDLAKAAYLKAIEQGESVTTLYNLSQIYRDELNFESGDKYFKQAQGISKARVSVFTARNAKHYNRMVFDETLTFEELKSVALKSETRNSVRGFPNGTVIPAGLAAAMLVLFVILDKTLANRAFRCKNCGKVACALCAEGDKMCADCQSKLAEDDNSSPKSRVRRMLQANRQKDKQMTIIRGLAFTPPGIAQVYSGRLLSGFIYMWLFSFAIIILVLDPFMSTGLAGGSHGWLWLIMAPLIVLVYYVSITTVNRRLDKGWL</sequence>
<name>A0A0F9I4X5_9ZZZZ</name>
<feature type="transmembrane region" description="Helical" evidence="1">
    <location>
        <begin position="339"/>
        <end position="359"/>
    </location>
</feature>
<keyword evidence="1" id="KW-0472">Membrane</keyword>
<dbReference type="Gene3D" id="1.25.40.10">
    <property type="entry name" value="Tetratricopeptide repeat domain"/>
    <property type="match status" value="1"/>
</dbReference>
<dbReference type="Pfam" id="PF13181">
    <property type="entry name" value="TPR_8"/>
    <property type="match status" value="2"/>
</dbReference>
<dbReference type="AlphaFoldDB" id="A0A0F9I4X5"/>
<proteinExistence type="predicted"/>
<gene>
    <name evidence="2" type="ORF">LCGC14_1623860</name>
</gene>
<dbReference type="EMBL" id="LAZR01013305">
    <property type="protein sequence ID" value="KKM22577.1"/>
    <property type="molecule type" value="Genomic_DNA"/>
</dbReference>
<feature type="transmembrane region" description="Helical" evidence="1">
    <location>
        <begin position="309"/>
        <end position="327"/>
    </location>
</feature>
<keyword evidence="1" id="KW-1133">Transmembrane helix</keyword>